<dbReference type="PROSITE" id="PS50111">
    <property type="entry name" value="CHEMOTAXIS_TRANSDUC_2"/>
    <property type="match status" value="1"/>
</dbReference>
<keyword evidence="2" id="KW-1003">Cell membrane</keyword>
<protein>
    <submittedName>
        <fullName evidence="10">Methyl-accepting chemotaxis protein</fullName>
    </submittedName>
</protein>
<dbReference type="InterPro" id="IPR004089">
    <property type="entry name" value="MCPsignal_dom"/>
</dbReference>
<dbReference type="InterPro" id="IPR003660">
    <property type="entry name" value="HAMP_dom"/>
</dbReference>
<comment type="caution">
    <text evidence="10">The sequence shown here is derived from an EMBL/GenBank/DDBJ whole genome shotgun (WGS) entry which is preliminary data.</text>
</comment>
<evidence type="ECO:0000256" key="3">
    <source>
        <dbReference type="ARBA" id="ARBA00023136"/>
    </source>
</evidence>
<dbReference type="Proteomes" id="UP000249522">
    <property type="component" value="Unassembled WGS sequence"/>
</dbReference>
<dbReference type="SMART" id="SM00283">
    <property type="entry name" value="MA"/>
    <property type="match status" value="1"/>
</dbReference>
<dbReference type="PANTHER" id="PTHR32089">
    <property type="entry name" value="METHYL-ACCEPTING CHEMOTAXIS PROTEIN MCPB"/>
    <property type="match status" value="1"/>
</dbReference>
<dbReference type="GO" id="GO:0005886">
    <property type="term" value="C:plasma membrane"/>
    <property type="evidence" value="ECO:0007669"/>
    <property type="project" value="UniProtKB-SubCell"/>
</dbReference>
<dbReference type="EMBL" id="QKRB01000046">
    <property type="protein sequence ID" value="PZD94909.1"/>
    <property type="molecule type" value="Genomic_DNA"/>
</dbReference>
<dbReference type="Pfam" id="PF00015">
    <property type="entry name" value="MCPsignal"/>
    <property type="match status" value="1"/>
</dbReference>
<evidence type="ECO:0000313" key="10">
    <source>
        <dbReference type="EMBL" id="PZD94909.1"/>
    </source>
</evidence>
<feature type="domain" description="HAMP" evidence="9">
    <location>
        <begin position="329"/>
        <end position="381"/>
    </location>
</feature>
<evidence type="ECO:0000256" key="1">
    <source>
        <dbReference type="ARBA" id="ARBA00004236"/>
    </source>
</evidence>
<evidence type="ECO:0000256" key="4">
    <source>
        <dbReference type="ARBA" id="ARBA00023224"/>
    </source>
</evidence>
<dbReference type="OrthoDB" id="243053at2"/>
<evidence type="ECO:0000313" key="11">
    <source>
        <dbReference type="Proteomes" id="UP000249522"/>
    </source>
</evidence>
<proteinExistence type="inferred from homology"/>
<accession>A0A2W1L7W4</accession>
<evidence type="ECO:0000256" key="5">
    <source>
        <dbReference type="ARBA" id="ARBA00029447"/>
    </source>
</evidence>
<feature type="transmembrane region" description="Helical" evidence="7">
    <location>
        <begin position="305"/>
        <end position="332"/>
    </location>
</feature>
<keyword evidence="7" id="KW-1133">Transmembrane helix</keyword>
<evidence type="ECO:0000259" key="9">
    <source>
        <dbReference type="PROSITE" id="PS50885"/>
    </source>
</evidence>
<dbReference type="GO" id="GO:0007165">
    <property type="term" value="P:signal transduction"/>
    <property type="evidence" value="ECO:0007669"/>
    <property type="project" value="UniProtKB-KW"/>
</dbReference>
<dbReference type="Pfam" id="PF00672">
    <property type="entry name" value="HAMP"/>
    <property type="match status" value="1"/>
</dbReference>
<dbReference type="RefSeq" id="WP_111147457.1">
    <property type="nucleotide sequence ID" value="NZ_QKRB01000046.1"/>
</dbReference>
<comment type="similarity">
    <text evidence="5">Belongs to the methyl-accepting chemotaxis (MCP) protein family.</text>
</comment>
<dbReference type="PANTHER" id="PTHR32089:SF114">
    <property type="entry name" value="METHYL-ACCEPTING CHEMOTAXIS PROTEIN MCPB"/>
    <property type="match status" value="1"/>
</dbReference>
<dbReference type="CDD" id="cd06225">
    <property type="entry name" value="HAMP"/>
    <property type="match status" value="1"/>
</dbReference>
<dbReference type="SMART" id="SM00304">
    <property type="entry name" value="HAMP"/>
    <property type="match status" value="2"/>
</dbReference>
<dbReference type="CDD" id="cd11386">
    <property type="entry name" value="MCP_signal"/>
    <property type="match status" value="1"/>
</dbReference>
<sequence length="689" mass="74273">MKKLWSQKRQLPKRLWKRSTHESRMMRTRLIFAFLLVLVVPSVLIGYFSYQKAYDEIRFRIEESIYSNMDLVRDNAHTRMTAHVNSLNQLSGQLEEIGEEADVEGILTESIKALPEIQSIILVDEQGEMIHTAGAVLPEPQDGAALKDAVWFTESAARNGEAVISDTAFDPAANLMTVMVSKALQDGRILSLKADLQAFSDIVKRTRLGDTGTLAVIDSENKIIAGSGFIFDAGIYAPGVPFNMAVDKNSEAVNREGRDIVHFVQVLEQPAIMELSTYVGADQLTGWKVVGILALDDYTVAAKPILIRALIVIGASALVAAIVVFFIVRVFVVQMGRLRQGVKRVSEGNLNERVNITSRNEFGELAHDFNTMTLSLQTMVTELSHASALLATSSQTIKESTEQTSDSVQHVAEIISQTADSAVTGAESAQQTARAVEEMASGISSIANSAGTIVDSAGRTEEDVAAGSRTIDDVRGQMDRILEAVKETSGVMDELTELSDKTRGMNQAIVDIAEQTNLLALNAAIEAARAGESGRGFAVVAGEVRKLSEQSKHTADEISAAIGSMLQLIERATKNMNGNVHNQVHEGIRTSQAAAAAFQNIEQSTASIIEQIQAISATAEQISAGTEEVAASVNELSKISEHSAEGATTTSAAVEEQMASIQEITASAHQLAEMAAKLQESVKRFNLGE</sequence>
<dbReference type="Gene3D" id="3.30.450.20">
    <property type="entry name" value="PAS domain"/>
    <property type="match status" value="1"/>
</dbReference>
<keyword evidence="3 7" id="KW-0472">Membrane</keyword>
<dbReference type="Gene3D" id="1.10.287.950">
    <property type="entry name" value="Methyl-accepting chemotaxis protein"/>
    <property type="match status" value="1"/>
</dbReference>
<evidence type="ECO:0000259" key="8">
    <source>
        <dbReference type="PROSITE" id="PS50111"/>
    </source>
</evidence>
<keyword evidence="7" id="KW-0812">Transmembrane</keyword>
<dbReference type="SUPFAM" id="SSF58104">
    <property type="entry name" value="Methyl-accepting chemotaxis protein (MCP) signaling domain"/>
    <property type="match status" value="1"/>
</dbReference>
<feature type="domain" description="Methyl-accepting transducer" evidence="8">
    <location>
        <begin position="400"/>
        <end position="637"/>
    </location>
</feature>
<dbReference type="AlphaFoldDB" id="A0A2W1L7W4"/>
<dbReference type="PROSITE" id="PS50885">
    <property type="entry name" value="HAMP"/>
    <property type="match status" value="1"/>
</dbReference>
<organism evidence="10 11">
    <name type="scientific">Paenibacillus sambharensis</name>
    <dbReference type="NCBI Taxonomy" id="1803190"/>
    <lineage>
        <taxon>Bacteria</taxon>
        <taxon>Bacillati</taxon>
        <taxon>Bacillota</taxon>
        <taxon>Bacilli</taxon>
        <taxon>Bacillales</taxon>
        <taxon>Paenibacillaceae</taxon>
        <taxon>Paenibacillus</taxon>
    </lineage>
</organism>
<keyword evidence="4 6" id="KW-0807">Transducer</keyword>
<keyword evidence="11" id="KW-1185">Reference proteome</keyword>
<name>A0A2W1L7W4_9BACL</name>
<evidence type="ECO:0000256" key="7">
    <source>
        <dbReference type="SAM" id="Phobius"/>
    </source>
</evidence>
<evidence type="ECO:0000256" key="2">
    <source>
        <dbReference type="ARBA" id="ARBA00022475"/>
    </source>
</evidence>
<gene>
    <name evidence="10" type="ORF">DNH61_14780</name>
</gene>
<reference evidence="10 11" key="1">
    <citation type="submission" date="2018-06" db="EMBL/GenBank/DDBJ databases">
        <title>Paenibacillus imtechensis sp. nov.</title>
        <authorList>
            <person name="Pinnaka A.K."/>
            <person name="Singh H."/>
            <person name="Kaur M."/>
        </authorList>
    </citation>
    <scope>NUCLEOTIDE SEQUENCE [LARGE SCALE GENOMIC DNA]</scope>
    <source>
        <strain evidence="10 11">SMB1</strain>
    </source>
</reference>
<evidence type="ECO:0000256" key="6">
    <source>
        <dbReference type="PROSITE-ProRule" id="PRU00284"/>
    </source>
</evidence>
<comment type="subcellular location">
    <subcellularLocation>
        <location evidence="1">Cell membrane</location>
    </subcellularLocation>
</comment>